<dbReference type="Proteomes" id="UP001163644">
    <property type="component" value="Chromosome"/>
</dbReference>
<reference evidence="2 4" key="1">
    <citation type="submission" date="2017-05" db="EMBL/GenBank/DDBJ databases">
        <authorList>
            <person name="Song R."/>
            <person name="Chenine A.L."/>
            <person name="Ruprecht R.M."/>
        </authorList>
    </citation>
    <scope>NUCLEOTIDE SEQUENCE [LARGE SCALE GENOMIC DNA]</scope>
    <source>
        <strain evidence="2 4">CFBP 1590</strain>
    </source>
</reference>
<name>A0A0D0N3A5_PSEVI</name>
<evidence type="ECO:0000313" key="3">
    <source>
        <dbReference type="EMBL" id="UZA66816.1"/>
    </source>
</evidence>
<evidence type="ECO:0000313" key="5">
    <source>
        <dbReference type="Proteomes" id="UP001343600"/>
    </source>
</evidence>
<dbReference type="KEGG" id="pvd:CFBP1590_0203"/>
<accession>A0A0D0N3A5</accession>
<dbReference type="RefSeq" id="WP_004887152.1">
    <property type="nucleotide sequence ID" value="NZ_CP036495.1"/>
</dbReference>
<dbReference type="EMBL" id="JAZEIP010000032">
    <property type="protein sequence ID" value="MEE4041902.1"/>
    <property type="molecule type" value="Genomic_DNA"/>
</dbReference>
<dbReference type="GeneID" id="47761865"/>
<reference evidence="1 5" key="3">
    <citation type="submission" date="2024-01" db="EMBL/GenBank/DDBJ databases">
        <title>Characterization of Pseudomonas viridiflava in Georgia, USA.</title>
        <authorList>
            <person name="Zhao M."/>
            <person name="Dutta B."/>
        </authorList>
    </citation>
    <scope>NUCLEOTIDE SEQUENCE [LARGE SCALE GENOMIC DNA]</scope>
    <source>
        <strain evidence="1 5">21GA0539</strain>
    </source>
</reference>
<keyword evidence="5" id="KW-1185">Reference proteome</keyword>
<dbReference type="Proteomes" id="UP000196842">
    <property type="component" value="Chromosome I"/>
</dbReference>
<evidence type="ECO:0000313" key="4">
    <source>
        <dbReference type="Proteomes" id="UP000196842"/>
    </source>
</evidence>
<dbReference type="EMBL" id="LT855380">
    <property type="protein sequence ID" value="SMS07788.1"/>
    <property type="molecule type" value="Genomic_DNA"/>
</dbReference>
<evidence type="ECO:0008006" key="6">
    <source>
        <dbReference type="Google" id="ProtNLM"/>
    </source>
</evidence>
<evidence type="ECO:0000313" key="1">
    <source>
        <dbReference type="EMBL" id="MEE4041902.1"/>
    </source>
</evidence>
<dbReference type="AlphaFoldDB" id="A0A0D0N3A5"/>
<dbReference type="EMBL" id="CP036495">
    <property type="protein sequence ID" value="UZA66816.1"/>
    <property type="molecule type" value="Genomic_DNA"/>
</dbReference>
<dbReference type="OrthoDB" id="6966003at2"/>
<proteinExistence type="predicted"/>
<sequence length="67" mass="7431">MTNKEILLALQHLIGTRYVPTVKAYITELTGRTRVVGPLDASDRMLDPNRIRIAADDADLITAFSFA</sequence>
<reference evidence="3" key="2">
    <citation type="submission" date="2019-02" db="EMBL/GenBank/DDBJ databases">
        <authorList>
            <person name="Lutz S."/>
            <person name="Schori C."/>
            <person name="Ahrens C.H."/>
            <person name="Gueguen E."/>
        </authorList>
    </citation>
    <scope>NUCLEOTIDE SEQUENCE</scope>
    <source>
        <strain evidence="3">Psy35</strain>
    </source>
</reference>
<protein>
    <recommendedName>
        <fullName evidence="6">Peptidase inhibitor I78 family protein</fullName>
    </recommendedName>
</protein>
<organism evidence="2 4">
    <name type="scientific">Pseudomonas viridiflava</name>
    <name type="common">Phytomonas viridiflava</name>
    <dbReference type="NCBI Taxonomy" id="33069"/>
    <lineage>
        <taxon>Bacteria</taxon>
        <taxon>Pseudomonadati</taxon>
        <taxon>Pseudomonadota</taxon>
        <taxon>Gammaproteobacteria</taxon>
        <taxon>Pseudomonadales</taxon>
        <taxon>Pseudomonadaceae</taxon>
        <taxon>Pseudomonas</taxon>
    </lineage>
</organism>
<gene>
    <name evidence="2" type="ORF">CFBP1590_0203</name>
    <name evidence="3" type="ORF">EZZ81_00615</name>
    <name evidence="1" type="ORF">V2I87_17555</name>
</gene>
<evidence type="ECO:0000313" key="2">
    <source>
        <dbReference type="EMBL" id="SMS07788.1"/>
    </source>
</evidence>
<dbReference type="Proteomes" id="UP001343600">
    <property type="component" value="Unassembled WGS sequence"/>
</dbReference>